<dbReference type="EMBL" id="JACIEB010000009">
    <property type="protein sequence ID" value="MBB3983445.1"/>
    <property type="molecule type" value="Genomic_DNA"/>
</dbReference>
<feature type="domain" description="UvrD-like helicase ATP-binding" evidence="6">
    <location>
        <begin position="209"/>
        <end position="543"/>
    </location>
</feature>
<dbReference type="GO" id="GO:0000725">
    <property type="term" value="P:recombinational repair"/>
    <property type="evidence" value="ECO:0007669"/>
    <property type="project" value="TreeGrafter"/>
</dbReference>
<comment type="caution">
    <text evidence="7">The sequence shown here is derived from an EMBL/GenBank/DDBJ whole genome shotgun (WGS) entry which is preliminary data.</text>
</comment>
<reference evidence="7 8" key="1">
    <citation type="submission" date="2020-08" db="EMBL/GenBank/DDBJ databases">
        <title>Genomic Encyclopedia of Type Strains, Phase IV (KMG-IV): sequencing the most valuable type-strain genomes for metagenomic binning, comparative biology and taxonomic classification.</title>
        <authorList>
            <person name="Goeker M."/>
        </authorList>
    </citation>
    <scope>NUCLEOTIDE SEQUENCE [LARGE SCALE GENOMIC DNA]</scope>
    <source>
        <strain evidence="7 8">DSM 29348</strain>
    </source>
</reference>
<evidence type="ECO:0000256" key="4">
    <source>
        <dbReference type="ARBA" id="ARBA00022840"/>
    </source>
</evidence>
<dbReference type="Pfam" id="PF00580">
    <property type="entry name" value="UvrD-helicase"/>
    <property type="match status" value="1"/>
</dbReference>
<dbReference type="PANTHER" id="PTHR11070">
    <property type="entry name" value="UVRD / RECB / PCRA DNA HELICASE FAMILY MEMBER"/>
    <property type="match status" value="1"/>
</dbReference>
<dbReference type="GO" id="GO:0005524">
    <property type="term" value="F:ATP binding"/>
    <property type="evidence" value="ECO:0007669"/>
    <property type="project" value="UniProtKB-UniRule"/>
</dbReference>
<dbReference type="GO" id="GO:0016787">
    <property type="term" value="F:hydrolase activity"/>
    <property type="evidence" value="ECO:0007669"/>
    <property type="project" value="UniProtKB-UniRule"/>
</dbReference>
<evidence type="ECO:0000256" key="3">
    <source>
        <dbReference type="ARBA" id="ARBA00022806"/>
    </source>
</evidence>
<dbReference type="GO" id="GO:0003677">
    <property type="term" value="F:DNA binding"/>
    <property type="evidence" value="ECO:0007669"/>
    <property type="project" value="InterPro"/>
</dbReference>
<keyword evidence="1 5" id="KW-0547">Nucleotide-binding</keyword>
<evidence type="ECO:0000313" key="7">
    <source>
        <dbReference type="EMBL" id="MBB3983445.1"/>
    </source>
</evidence>
<keyword evidence="8" id="KW-1185">Reference proteome</keyword>
<dbReference type="Gene3D" id="3.40.50.300">
    <property type="entry name" value="P-loop containing nucleotide triphosphate hydrolases"/>
    <property type="match status" value="2"/>
</dbReference>
<evidence type="ECO:0000256" key="2">
    <source>
        <dbReference type="ARBA" id="ARBA00022801"/>
    </source>
</evidence>
<dbReference type="PANTHER" id="PTHR11070:SF45">
    <property type="entry name" value="DNA 3'-5' HELICASE"/>
    <property type="match status" value="1"/>
</dbReference>
<organism evidence="7 8">
    <name type="scientific">Sphingobium fontiphilum</name>
    <dbReference type="NCBI Taxonomy" id="944425"/>
    <lineage>
        <taxon>Bacteria</taxon>
        <taxon>Pseudomonadati</taxon>
        <taxon>Pseudomonadota</taxon>
        <taxon>Alphaproteobacteria</taxon>
        <taxon>Sphingomonadales</taxon>
        <taxon>Sphingomonadaceae</taxon>
        <taxon>Sphingobium</taxon>
    </lineage>
</organism>
<dbReference type="InterPro" id="IPR027417">
    <property type="entry name" value="P-loop_NTPase"/>
</dbReference>
<dbReference type="PROSITE" id="PS51198">
    <property type="entry name" value="UVRD_HELICASE_ATP_BIND"/>
    <property type="match status" value="1"/>
</dbReference>
<name>A0A7W6DMQ1_9SPHN</name>
<dbReference type="InterPro" id="IPR000212">
    <property type="entry name" value="DNA_helicase_UvrD/REP"/>
</dbReference>
<sequence>MSYDALVIDEGAIAILDTAMIEPSWFGEFELPENTVGLRRVVMDNMVYLLSEKADVSDRMLVVNTGADGIFEGAALPHARFERILRVALRHFDRNIALPVQWQPYHDGSRLSVYGEPFSKKSKVRVCFEQAAGGGRDVFAYRVTDGPKDLSQISPDMALYDRAIRHLEAAALCETPTQPRVGSFGILLSEPLGRQISGAATLEEWLEHKLNPQQLSFVNKSHDAPVRLRGAAGTGKTQAMAVKCIKDALDDLAGSNTKTFAFLTHSSALAHDVIRGMFSALDPSEKWRTSKTIDGEAKIWIGTLYELAETRLNYAQKGLRPLSLDGQEGREYQKILIEDALKHVLENPRIVLDVLSEERAFLEMLSAMDRRSAVVDDLMNEFAGALDAENIRKGTAEADRYLSGPRESWQMPLPSKAQREAVLEVHDAYRALLKRERLLSMDQMTADFGRYLTTYEWEQLKEKLGFDVIFVDEYHYFSRNEAMTLQGIFRPRAGTSGRWPLLMAFDLKQSTSDAALGGGVERFRNPGVGVTTKIDLSVNYRSTPQITKLLQDLDASFPAMDLEGEYDTHIASSQQSPGPIPILKVYNRDLELLDAVFKEAAADARRIGGRDVAVLCLNDQLFEVYLKASRINGMYTPLTTREDLKGVQYARNRCIFSMPEYVAGLQFDTVYLLHVDQSDLGDEMLSQGARRRYVNRAYLGASRAQCKLLLSTSLERGGKSEILDGPINAGSLIQQKVGA</sequence>
<proteinExistence type="predicted"/>
<dbReference type="AlphaFoldDB" id="A0A7W6DMQ1"/>
<dbReference type="RefSeq" id="WP_183956388.1">
    <property type="nucleotide sequence ID" value="NZ_JACIEB010000009.1"/>
</dbReference>
<dbReference type="SUPFAM" id="SSF52540">
    <property type="entry name" value="P-loop containing nucleoside triphosphate hydrolases"/>
    <property type="match status" value="1"/>
</dbReference>
<gene>
    <name evidence="7" type="ORF">GGR44_003136</name>
</gene>
<dbReference type="InterPro" id="IPR014016">
    <property type="entry name" value="UvrD-like_ATP-bd"/>
</dbReference>
<evidence type="ECO:0000256" key="1">
    <source>
        <dbReference type="ARBA" id="ARBA00022741"/>
    </source>
</evidence>
<dbReference type="GO" id="GO:0005829">
    <property type="term" value="C:cytosol"/>
    <property type="evidence" value="ECO:0007669"/>
    <property type="project" value="TreeGrafter"/>
</dbReference>
<accession>A0A7W6DMQ1</accession>
<protein>
    <recommendedName>
        <fullName evidence="6">UvrD-like helicase ATP-binding domain-containing protein</fullName>
    </recommendedName>
</protein>
<evidence type="ECO:0000313" key="8">
    <source>
        <dbReference type="Proteomes" id="UP000552757"/>
    </source>
</evidence>
<keyword evidence="3 5" id="KW-0347">Helicase</keyword>
<dbReference type="GO" id="GO:0043138">
    <property type="term" value="F:3'-5' DNA helicase activity"/>
    <property type="evidence" value="ECO:0007669"/>
    <property type="project" value="TreeGrafter"/>
</dbReference>
<evidence type="ECO:0000256" key="5">
    <source>
        <dbReference type="PROSITE-ProRule" id="PRU00560"/>
    </source>
</evidence>
<dbReference type="Proteomes" id="UP000552757">
    <property type="component" value="Unassembled WGS sequence"/>
</dbReference>
<keyword evidence="2 5" id="KW-0378">Hydrolase</keyword>
<evidence type="ECO:0000259" key="6">
    <source>
        <dbReference type="PROSITE" id="PS51198"/>
    </source>
</evidence>
<keyword evidence="4 5" id="KW-0067">ATP-binding</keyword>
<feature type="binding site" evidence="5">
    <location>
        <begin position="230"/>
        <end position="237"/>
    </location>
    <ligand>
        <name>ATP</name>
        <dbReference type="ChEBI" id="CHEBI:30616"/>
    </ligand>
</feature>